<evidence type="ECO:0000313" key="2">
    <source>
        <dbReference type="Proteomes" id="UP000439965"/>
    </source>
</evidence>
<proteinExistence type="predicted"/>
<evidence type="ECO:0000313" key="1">
    <source>
        <dbReference type="EMBL" id="MXS27341.1"/>
    </source>
</evidence>
<dbReference type="Proteomes" id="UP000439965">
    <property type="component" value="Unassembled WGS sequence"/>
</dbReference>
<reference evidence="1 2" key="1">
    <citation type="submission" date="2019-04" db="EMBL/GenBank/DDBJ databases">
        <title>Step-wise assembly of the neonatal virome modulated by breast feeding.</title>
        <authorList>
            <person name="Liang G."/>
            <person name="Bushman F."/>
        </authorList>
    </citation>
    <scope>NUCLEOTIDE SEQUENCE [LARGE SCALE GENOMIC DNA]</scope>
    <source>
        <strain evidence="1 2">E3404</strain>
    </source>
</reference>
<name>A0A4V0D753_ENTGA</name>
<sequence length="185" mass="21389">MDKQTSNQSWFYSTFSNDIQKMLLDGKRVAALIEIDAKEYPQGFVKCSAGTPNCKCIIGEDTIDIIKLGENHCLFMKKQEQELFHIRRADLEYLYLEIRRLGAATNGYHFLFLDLKSKINPNPLKFAINSLKPFLLLWNHPAFAAIEKRIDDRLTPLLNCNDSDRIPDEIKSNRIDIPLVTDRIE</sequence>
<dbReference type="EMBL" id="WVTI01000019">
    <property type="protein sequence ID" value="MXS27341.1"/>
    <property type="molecule type" value="Genomic_DNA"/>
</dbReference>
<dbReference type="AlphaFoldDB" id="A0A4V0D753"/>
<dbReference type="RefSeq" id="WP_003128291.1">
    <property type="nucleotide sequence ID" value="NZ_BTSN01000004.1"/>
</dbReference>
<organism evidence="1 2">
    <name type="scientific">Enterococcus gallinarum</name>
    <dbReference type="NCBI Taxonomy" id="1353"/>
    <lineage>
        <taxon>Bacteria</taxon>
        <taxon>Bacillati</taxon>
        <taxon>Bacillota</taxon>
        <taxon>Bacilli</taxon>
        <taxon>Lactobacillales</taxon>
        <taxon>Enterococcaceae</taxon>
        <taxon>Enterococcus</taxon>
    </lineage>
</organism>
<gene>
    <name evidence="1" type="ORF">GTI89_14875</name>
</gene>
<dbReference type="GeneID" id="93223195"/>
<comment type="caution">
    <text evidence="1">The sequence shown here is derived from an EMBL/GenBank/DDBJ whole genome shotgun (WGS) entry which is preliminary data.</text>
</comment>
<protein>
    <submittedName>
        <fullName evidence="1">Uncharacterized protein</fullName>
    </submittedName>
</protein>
<accession>A0A4V0D753</accession>